<proteinExistence type="predicted"/>
<reference evidence="2 3" key="1">
    <citation type="journal article" date="2019" name="Nat. Microbiol.">
        <title>Expanding anaerobic alkane metabolism in the domain of Archaea.</title>
        <authorList>
            <person name="Wang Y."/>
            <person name="Wegener G."/>
            <person name="Hou J."/>
            <person name="Wang F."/>
            <person name="Xiao X."/>
        </authorList>
    </citation>
    <scope>NUCLEOTIDE SEQUENCE [LARGE SCALE GENOMIC DNA]</scope>
    <source>
        <strain evidence="2">WYZ-LMO10</strain>
    </source>
</reference>
<dbReference type="SUPFAM" id="SSF54862">
    <property type="entry name" value="4Fe-4S ferredoxins"/>
    <property type="match status" value="1"/>
</dbReference>
<dbReference type="Gene3D" id="3.30.70.20">
    <property type="match status" value="1"/>
</dbReference>
<dbReference type="PROSITE" id="PS51379">
    <property type="entry name" value="4FE4S_FER_2"/>
    <property type="match status" value="2"/>
</dbReference>
<accession>A0A523BGU1</accession>
<evidence type="ECO:0000313" key="3">
    <source>
        <dbReference type="Proteomes" id="UP000315399"/>
    </source>
</evidence>
<dbReference type="InterPro" id="IPR017896">
    <property type="entry name" value="4Fe4S_Fe-S-bd"/>
</dbReference>
<dbReference type="Proteomes" id="UP000315399">
    <property type="component" value="Unassembled WGS sequence"/>
</dbReference>
<dbReference type="GO" id="GO:0016491">
    <property type="term" value="F:oxidoreductase activity"/>
    <property type="evidence" value="ECO:0007669"/>
    <property type="project" value="UniProtKB-ARBA"/>
</dbReference>
<gene>
    <name evidence="2" type="ORF">DSO08_00475</name>
</gene>
<evidence type="ECO:0000259" key="1">
    <source>
        <dbReference type="PROSITE" id="PS51379"/>
    </source>
</evidence>
<sequence length="104" mass="10997">MRPKKQRGCNGGGAEIPGSCGGHIQEVVRTGVPENGQEEGEKIIPCIVLEEKCIGCRTCVAAFGCPAMGFDTVKKKSYINTLDCTGCKVCIAVCPYGAIKQSEE</sequence>
<dbReference type="AlphaFoldDB" id="A0A523BGU1"/>
<dbReference type="EMBL" id="QNVH01000002">
    <property type="protein sequence ID" value="TDA40149.1"/>
    <property type="molecule type" value="Genomic_DNA"/>
</dbReference>
<feature type="domain" description="4Fe-4S ferredoxin-type" evidence="1">
    <location>
        <begin position="44"/>
        <end position="73"/>
    </location>
</feature>
<evidence type="ECO:0000313" key="2">
    <source>
        <dbReference type="EMBL" id="TDA40149.1"/>
    </source>
</evidence>
<organism evidence="2 3">
    <name type="scientific">Thermoproteota archaeon</name>
    <dbReference type="NCBI Taxonomy" id="2056631"/>
    <lineage>
        <taxon>Archaea</taxon>
        <taxon>Thermoproteota</taxon>
    </lineage>
</organism>
<comment type="caution">
    <text evidence="2">The sequence shown here is derived from an EMBL/GenBank/DDBJ whole genome shotgun (WGS) entry which is preliminary data.</text>
</comment>
<dbReference type="PROSITE" id="PS00198">
    <property type="entry name" value="4FE4S_FER_1"/>
    <property type="match status" value="1"/>
</dbReference>
<protein>
    <recommendedName>
        <fullName evidence="1">4Fe-4S ferredoxin-type domain-containing protein</fullName>
    </recommendedName>
</protein>
<dbReference type="Pfam" id="PF13237">
    <property type="entry name" value="Fer4_10"/>
    <property type="match status" value="1"/>
</dbReference>
<feature type="domain" description="4Fe-4S ferredoxin-type" evidence="1">
    <location>
        <begin position="75"/>
        <end position="104"/>
    </location>
</feature>
<dbReference type="InterPro" id="IPR017900">
    <property type="entry name" value="4Fe4S_Fe_S_CS"/>
</dbReference>
<name>A0A523BGU1_9CREN</name>